<keyword evidence="4" id="KW-0548">Nucleotidyltransferase</keyword>
<gene>
    <name evidence="10" type="ORF">NDN08_001340</name>
</gene>
<comment type="caution">
    <text evidence="10">The sequence shown here is derived from an EMBL/GenBank/DDBJ whole genome shotgun (WGS) entry which is preliminary data.</text>
</comment>
<dbReference type="GO" id="GO:0070733">
    <property type="term" value="F:AMPylase activity"/>
    <property type="evidence" value="ECO:0007669"/>
    <property type="project" value="TreeGrafter"/>
</dbReference>
<evidence type="ECO:0000313" key="10">
    <source>
        <dbReference type="EMBL" id="KAJ8904826.1"/>
    </source>
</evidence>
<dbReference type="NCBIfam" id="NF000658">
    <property type="entry name" value="PRK00029.1"/>
    <property type="match status" value="1"/>
</dbReference>
<dbReference type="HAMAP" id="MF_00692">
    <property type="entry name" value="SelO"/>
    <property type="match status" value="1"/>
</dbReference>
<reference evidence="10 11" key="1">
    <citation type="journal article" date="2023" name="Nat. Commun.">
        <title>Origin of minicircular mitochondrial genomes in red algae.</title>
        <authorList>
            <person name="Lee Y."/>
            <person name="Cho C.H."/>
            <person name="Lee Y.M."/>
            <person name="Park S.I."/>
            <person name="Yang J.H."/>
            <person name="West J.A."/>
            <person name="Bhattacharya D."/>
            <person name="Yoon H.S."/>
        </authorList>
    </citation>
    <scope>NUCLEOTIDE SEQUENCE [LARGE SCALE GENOMIC DNA]</scope>
    <source>
        <strain evidence="10 11">CCMP1338</strain>
        <tissue evidence="10">Whole cell</tissue>
    </source>
</reference>
<organism evidence="10 11">
    <name type="scientific">Rhodosorus marinus</name>
    <dbReference type="NCBI Taxonomy" id="101924"/>
    <lineage>
        <taxon>Eukaryota</taxon>
        <taxon>Rhodophyta</taxon>
        <taxon>Stylonematophyceae</taxon>
        <taxon>Stylonematales</taxon>
        <taxon>Stylonemataceae</taxon>
        <taxon>Rhodosorus</taxon>
    </lineage>
</organism>
<sequence length="574" mass="64693">MVSTDKTGVSSSRGEKVLGARLLEEVDFENSFVDKLPADPEEEIYVRPVRGAAYSRVNPTPPWVDDQSEYLGKKKTSSESSLEMVAWSSSCARLLGIEESSKESTRTISVLAGAEVTPSMKPYAQCYGGHQFGSWADQLGDGRVINLGEVVNGKGEKYEIQLKGAGKTPYSRSADGRAVMRSSVREFLCSEAMYHLGIPTTRALSLVATGAGVVRDQFYDGQVQVEPGAVVCRVAENFVRLGSFQLPAYRNDLDLLKKIANYTIDRSFPQFSSVTDDFDDEENRYVLFLREVISRTVKMIVKWQAVGFVHGVCNTDNFSVLGVTIDYGPYGFLDSYDPSYTPNTTDLPGRRYCYGRQPSIGLWNLTRFAEALVPLIGVRGAEAELERYQTLFVDETESSMQRKLGLLSWTSADDKLVQSFLDQMREDKLDYTNMWRALSSISTASKDEADDETVLKPLEWELKKVQEDDKRQKWVDWVRSYAARLSEDKDRDGNGWSEEERVTAMNKVNPKYILRNYLAQNAIEKAENGDYNELLKLLEVLQRPYDEQPENSIYTEEPPQWASRRGVCVNSCSS</sequence>
<dbReference type="PANTHER" id="PTHR32057">
    <property type="entry name" value="PROTEIN ADENYLYLTRANSFERASE SELO, MITOCHONDRIAL"/>
    <property type="match status" value="1"/>
</dbReference>
<dbReference type="GO" id="GO:0009534">
    <property type="term" value="C:chloroplast thylakoid"/>
    <property type="evidence" value="ECO:0007669"/>
    <property type="project" value="TreeGrafter"/>
</dbReference>
<evidence type="ECO:0000256" key="2">
    <source>
        <dbReference type="ARBA" id="ARBA00009747"/>
    </source>
</evidence>
<evidence type="ECO:0000256" key="5">
    <source>
        <dbReference type="ARBA" id="ARBA00022723"/>
    </source>
</evidence>
<keyword evidence="3" id="KW-0808">Transferase</keyword>
<evidence type="ECO:0000256" key="9">
    <source>
        <dbReference type="ARBA" id="ARBA00031547"/>
    </source>
</evidence>
<accession>A0AAV8UWC1</accession>
<name>A0AAV8UWC1_9RHOD</name>
<keyword evidence="6" id="KW-0547">Nucleotide-binding</keyword>
<keyword evidence="8" id="KW-0460">Magnesium</keyword>
<evidence type="ECO:0000256" key="6">
    <source>
        <dbReference type="ARBA" id="ARBA00022741"/>
    </source>
</evidence>
<evidence type="ECO:0000313" key="11">
    <source>
        <dbReference type="Proteomes" id="UP001157974"/>
    </source>
</evidence>
<evidence type="ECO:0000256" key="3">
    <source>
        <dbReference type="ARBA" id="ARBA00022679"/>
    </source>
</evidence>
<dbReference type="EMBL" id="JAMWBK010000005">
    <property type="protein sequence ID" value="KAJ8904826.1"/>
    <property type="molecule type" value="Genomic_DNA"/>
</dbReference>
<evidence type="ECO:0000256" key="4">
    <source>
        <dbReference type="ARBA" id="ARBA00022695"/>
    </source>
</evidence>
<comment type="cofactor">
    <cofactor evidence="1">
        <name>Mg(2+)</name>
        <dbReference type="ChEBI" id="CHEBI:18420"/>
    </cofactor>
</comment>
<dbReference type="GO" id="GO:0046872">
    <property type="term" value="F:metal ion binding"/>
    <property type="evidence" value="ECO:0007669"/>
    <property type="project" value="UniProtKB-KW"/>
</dbReference>
<proteinExistence type="inferred from homology"/>
<dbReference type="InterPro" id="IPR003846">
    <property type="entry name" value="SelO"/>
</dbReference>
<dbReference type="PANTHER" id="PTHR32057:SF14">
    <property type="entry name" value="PROTEIN ADENYLYLTRANSFERASE SELO, MITOCHONDRIAL"/>
    <property type="match status" value="1"/>
</dbReference>
<dbReference type="Proteomes" id="UP001157974">
    <property type="component" value="Unassembled WGS sequence"/>
</dbReference>
<dbReference type="AlphaFoldDB" id="A0AAV8UWC1"/>
<keyword evidence="5" id="KW-0479">Metal-binding</keyword>
<evidence type="ECO:0000256" key="8">
    <source>
        <dbReference type="ARBA" id="ARBA00022842"/>
    </source>
</evidence>
<evidence type="ECO:0000256" key="1">
    <source>
        <dbReference type="ARBA" id="ARBA00001946"/>
    </source>
</evidence>
<comment type="similarity">
    <text evidence="2">Belongs to the SELO family.</text>
</comment>
<evidence type="ECO:0000256" key="7">
    <source>
        <dbReference type="ARBA" id="ARBA00022840"/>
    </source>
</evidence>
<protein>
    <recommendedName>
        <fullName evidence="9">Selenoprotein O</fullName>
    </recommendedName>
</protein>
<keyword evidence="11" id="KW-1185">Reference proteome</keyword>
<keyword evidence="7" id="KW-0067">ATP-binding</keyword>
<dbReference type="Pfam" id="PF02696">
    <property type="entry name" value="SelO"/>
    <property type="match status" value="1"/>
</dbReference>
<dbReference type="GO" id="GO:0005524">
    <property type="term" value="F:ATP binding"/>
    <property type="evidence" value="ECO:0007669"/>
    <property type="project" value="UniProtKB-KW"/>
</dbReference>